<comment type="caution">
    <text evidence="2">The sequence shown here is derived from an EMBL/GenBank/DDBJ whole genome shotgun (WGS) entry which is preliminary data.</text>
</comment>
<evidence type="ECO:0000256" key="1">
    <source>
        <dbReference type="SAM" id="MobiDB-lite"/>
    </source>
</evidence>
<protein>
    <submittedName>
        <fullName evidence="2">Uncharacterized protein</fullName>
    </submittedName>
</protein>
<organism evidence="2 3">
    <name type="scientific">Posidoniimonas corsicana</name>
    <dbReference type="NCBI Taxonomy" id="1938618"/>
    <lineage>
        <taxon>Bacteria</taxon>
        <taxon>Pseudomonadati</taxon>
        <taxon>Planctomycetota</taxon>
        <taxon>Planctomycetia</taxon>
        <taxon>Pirellulales</taxon>
        <taxon>Lacipirellulaceae</taxon>
        <taxon>Posidoniimonas</taxon>
    </lineage>
</organism>
<dbReference type="OrthoDB" id="282243at2"/>
<dbReference type="Proteomes" id="UP000316714">
    <property type="component" value="Unassembled WGS sequence"/>
</dbReference>
<feature type="compositionally biased region" description="Acidic residues" evidence="1">
    <location>
        <begin position="66"/>
        <end position="77"/>
    </location>
</feature>
<evidence type="ECO:0000313" key="3">
    <source>
        <dbReference type="Proteomes" id="UP000316714"/>
    </source>
</evidence>
<reference evidence="2 3" key="1">
    <citation type="submission" date="2019-02" db="EMBL/GenBank/DDBJ databases">
        <title>Deep-cultivation of Planctomycetes and their phenomic and genomic characterization uncovers novel biology.</title>
        <authorList>
            <person name="Wiegand S."/>
            <person name="Jogler M."/>
            <person name="Boedeker C."/>
            <person name="Pinto D."/>
            <person name="Vollmers J."/>
            <person name="Rivas-Marin E."/>
            <person name="Kohn T."/>
            <person name="Peeters S.H."/>
            <person name="Heuer A."/>
            <person name="Rast P."/>
            <person name="Oberbeckmann S."/>
            <person name="Bunk B."/>
            <person name="Jeske O."/>
            <person name="Meyerdierks A."/>
            <person name="Storesund J.E."/>
            <person name="Kallscheuer N."/>
            <person name="Luecker S."/>
            <person name="Lage O.M."/>
            <person name="Pohl T."/>
            <person name="Merkel B.J."/>
            <person name="Hornburger P."/>
            <person name="Mueller R.-W."/>
            <person name="Bruemmer F."/>
            <person name="Labrenz M."/>
            <person name="Spormann A.M."/>
            <person name="Op Den Camp H."/>
            <person name="Overmann J."/>
            <person name="Amann R."/>
            <person name="Jetten M.S.M."/>
            <person name="Mascher T."/>
            <person name="Medema M.H."/>
            <person name="Devos D.P."/>
            <person name="Kaster A.-K."/>
            <person name="Ovreas L."/>
            <person name="Rohde M."/>
            <person name="Galperin M.Y."/>
            <person name="Jogler C."/>
        </authorList>
    </citation>
    <scope>NUCLEOTIDE SEQUENCE [LARGE SCALE GENOMIC DNA]</scope>
    <source>
        <strain evidence="2 3">KOR34</strain>
    </source>
</reference>
<dbReference type="RefSeq" id="WP_146564547.1">
    <property type="nucleotide sequence ID" value="NZ_SIHJ01000001.1"/>
</dbReference>
<dbReference type="NCBIfam" id="TIGR04138">
    <property type="entry name" value="Plancto_Ver_chp"/>
    <property type="match status" value="1"/>
</dbReference>
<sequence length="169" mass="19149">MLDSTHPLAELLRRDKRYHFDSYVFVFDALKYGQEKMNLGSAQPSAPGETFDSESLSEGYEPAEAAGDEAFDPDDDQDDRHVTGQELCEAIRRYALEQYGLLARSVLEHWGVTNTGDFGEIVFNLIDIGQMRKTESDRREDFQDVFDFESGFATQSVFQTLQPSKGNSQ</sequence>
<name>A0A5C5VEW9_9BACT</name>
<feature type="region of interest" description="Disordered" evidence="1">
    <location>
        <begin position="39"/>
        <end position="80"/>
    </location>
</feature>
<gene>
    <name evidence="2" type="ORF">KOR34_21430</name>
</gene>
<accession>A0A5C5VEW9</accession>
<evidence type="ECO:0000313" key="2">
    <source>
        <dbReference type="EMBL" id="TWT37196.1"/>
    </source>
</evidence>
<dbReference type="AlphaFoldDB" id="A0A5C5VEW9"/>
<dbReference type="InterPro" id="IPR026406">
    <property type="entry name" value="Ver/Plancto_CHP"/>
</dbReference>
<dbReference type="EMBL" id="SIHJ01000001">
    <property type="protein sequence ID" value="TWT37196.1"/>
    <property type="molecule type" value="Genomic_DNA"/>
</dbReference>
<proteinExistence type="predicted"/>
<keyword evidence="3" id="KW-1185">Reference proteome</keyword>